<dbReference type="Gramene" id="NC6G0255310.1">
    <property type="protein sequence ID" value="NC6G0255310.1:cds"/>
    <property type="gene ID" value="NC6G0255310"/>
</dbReference>
<feature type="domain" description="Zinc finger-XS" evidence="1">
    <location>
        <begin position="43"/>
        <end position="64"/>
    </location>
</feature>
<organism evidence="2">
    <name type="scientific">Nymphaea colorata</name>
    <name type="common">pocket water lily</name>
    <dbReference type="NCBI Taxonomy" id="210225"/>
    <lineage>
        <taxon>Eukaryota</taxon>
        <taxon>Viridiplantae</taxon>
        <taxon>Streptophyta</taxon>
        <taxon>Embryophyta</taxon>
        <taxon>Tracheophyta</taxon>
        <taxon>Spermatophyta</taxon>
        <taxon>Magnoliopsida</taxon>
        <taxon>Nymphaeales</taxon>
        <taxon>Nymphaeaceae</taxon>
        <taxon>Nymphaea</taxon>
    </lineage>
</organism>
<dbReference type="PANTHER" id="PTHR21596:SF3">
    <property type="entry name" value="FACTOR OF DNA METHYLATION 1-RELATED"/>
    <property type="match status" value="1"/>
</dbReference>
<protein>
    <recommendedName>
        <fullName evidence="1">Zinc finger-XS domain-containing protein</fullName>
    </recommendedName>
</protein>
<accession>A0A5K1E1A7</accession>
<dbReference type="EMBL" id="LR721784">
    <property type="protein sequence ID" value="VVW44194.1"/>
    <property type="molecule type" value="Genomic_DNA"/>
</dbReference>
<evidence type="ECO:0000259" key="1">
    <source>
        <dbReference type="Pfam" id="PF03470"/>
    </source>
</evidence>
<evidence type="ECO:0000313" key="2">
    <source>
        <dbReference type="EMBL" id="VVW44194.1"/>
    </source>
</evidence>
<dbReference type="InterPro" id="IPR005381">
    <property type="entry name" value="Znf-XS_domain"/>
</dbReference>
<gene>
    <name evidence="2" type="ORF">NYM_LOCUS22076</name>
</gene>
<dbReference type="PANTHER" id="PTHR21596">
    <property type="entry name" value="RIBONUCLEASE P SUBUNIT P38"/>
    <property type="match status" value="1"/>
</dbReference>
<dbReference type="GO" id="GO:0080188">
    <property type="term" value="P:gene silencing by siRNA-directed DNA methylation"/>
    <property type="evidence" value="ECO:0007669"/>
    <property type="project" value="InterPro"/>
</dbReference>
<dbReference type="AlphaFoldDB" id="A0A5K1E1A7"/>
<reference evidence="2" key="1">
    <citation type="submission" date="2019-09" db="EMBL/GenBank/DDBJ databases">
        <authorList>
            <person name="Zhang L."/>
        </authorList>
    </citation>
    <scope>NUCLEOTIDE SEQUENCE</scope>
</reference>
<sequence>MSYGSDDYSDFSEGKIKERVEKLYEQLKEKKVFTMSSYAFLRCPYYLERKKQDYRYKDLLQHAT</sequence>
<dbReference type="InterPro" id="IPR045177">
    <property type="entry name" value="FDM1-5/IDN2"/>
</dbReference>
<dbReference type="Pfam" id="PF03470">
    <property type="entry name" value="zf-XS"/>
    <property type="match status" value="1"/>
</dbReference>
<name>A0A5K1E1A7_9MAGN</name>
<proteinExistence type="predicted"/>